<feature type="domain" description="BFD-like [2Fe-2S]-binding" evidence="3">
    <location>
        <begin position="400"/>
        <end position="450"/>
    </location>
</feature>
<evidence type="ECO:0000313" key="4">
    <source>
        <dbReference type="EMBL" id="NVP56995.1"/>
    </source>
</evidence>
<organism evidence="4 5">
    <name type="scientific">Mycoplana rhizolycopersici</name>
    <dbReference type="NCBI Taxonomy" id="2746702"/>
    <lineage>
        <taxon>Bacteria</taxon>
        <taxon>Pseudomonadati</taxon>
        <taxon>Pseudomonadota</taxon>
        <taxon>Alphaproteobacteria</taxon>
        <taxon>Hyphomicrobiales</taxon>
        <taxon>Rhizobiaceae</taxon>
        <taxon>Mycoplana</taxon>
    </lineage>
</organism>
<dbReference type="Gene3D" id="1.10.10.1100">
    <property type="entry name" value="BFD-like [2Fe-2S]-binding domain"/>
    <property type="match status" value="1"/>
</dbReference>
<dbReference type="InterPro" id="IPR006076">
    <property type="entry name" value="FAD-dep_OxRdtase"/>
</dbReference>
<dbReference type="InterPro" id="IPR036188">
    <property type="entry name" value="FAD/NAD-bd_sf"/>
</dbReference>
<dbReference type="Proteomes" id="UP000659172">
    <property type="component" value="Unassembled WGS sequence"/>
</dbReference>
<comment type="caution">
    <text evidence="4">The sequence shown here is derived from an EMBL/GenBank/DDBJ whole genome shotgun (WGS) entry which is preliminary data.</text>
</comment>
<name>A0ABX2QGU0_9HYPH</name>
<evidence type="ECO:0000256" key="1">
    <source>
        <dbReference type="ARBA" id="ARBA00023002"/>
    </source>
</evidence>
<evidence type="ECO:0000259" key="2">
    <source>
        <dbReference type="Pfam" id="PF01266"/>
    </source>
</evidence>
<feature type="domain" description="FAD dependent oxidoreductase" evidence="2">
    <location>
        <begin position="13"/>
        <end position="360"/>
    </location>
</feature>
<dbReference type="InterPro" id="IPR041854">
    <property type="entry name" value="BFD-like_2Fe2S-bd_dom_sf"/>
</dbReference>
<dbReference type="CDD" id="cd19946">
    <property type="entry name" value="GlpA-like_Fer2_BFD-like"/>
    <property type="match status" value="1"/>
</dbReference>
<evidence type="ECO:0000313" key="5">
    <source>
        <dbReference type="Proteomes" id="UP000659172"/>
    </source>
</evidence>
<dbReference type="PANTHER" id="PTHR42720">
    <property type="entry name" value="GLYCEROL-3-PHOSPHATE DEHYDROGENASE"/>
    <property type="match status" value="1"/>
</dbReference>
<evidence type="ECO:0000259" key="3">
    <source>
        <dbReference type="Pfam" id="PF04324"/>
    </source>
</evidence>
<keyword evidence="1" id="KW-0560">Oxidoreductase</keyword>
<dbReference type="RefSeq" id="WP_176950955.1">
    <property type="nucleotide sequence ID" value="NZ_JABXYK010000010.1"/>
</dbReference>
<dbReference type="Pfam" id="PF04324">
    <property type="entry name" value="Fer2_BFD"/>
    <property type="match status" value="1"/>
</dbReference>
<dbReference type="SUPFAM" id="SSF54373">
    <property type="entry name" value="FAD-linked reductases, C-terminal domain"/>
    <property type="match status" value="1"/>
</dbReference>
<dbReference type="Pfam" id="PF01266">
    <property type="entry name" value="DAO"/>
    <property type="match status" value="1"/>
</dbReference>
<dbReference type="InterPro" id="IPR052745">
    <property type="entry name" value="G3P_Oxidase/Oxidoreductase"/>
</dbReference>
<accession>A0ABX2QGU0</accession>
<protein>
    <submittedName>
        <fullName evidence="4">NAD(P)/FAD-dependent oxidoreductase</fullName>
    </submittedName>
</protein>
<dbReference type="Gene3D" id="3.50.50.60">
    <property type="entry name" value="FAD/NAD(P)-binding domain"/>
    <property type="match status" value="1"/>
</dbReference>
<proteinExistence type="predicted"/>
<dbReference type="SUPFAM" id="SSF51905">
    <property type="entry name" value="FAD/NAD(P)-binding domain"/>
    <property type="match status" value="1"/>
</dbReference>
<dbReference type="InterPro" id="IPR007419">
    <property type="entry name" value="BFD-like_2Fe2S-bd_dom"/>
</dbReference>
<dbReference type="EMBL" id="JABXYK010000010">
    <property type="protein sequence ID" value="NVP56995.1"/>
    <property type="molecule type" value="Genomic_DNA"/>
</dbReference>
<gene>
    <name evidence="4" type="ORF">HV823_17200</name>
</gene>
<sequence length="468" mass="49513">MPLQSTPGHASFDVAVIGAGVVGCAVARRFALAGAKVVLVEKGADILSGASKANSAILHTGFDAPASSLELELVRAGREEYLEIYKQLGLSLVRTGALVCAWSELEAGKLEDIARQGRENGISELGLMTAAAARATMPTLSNGLVAALEVEGEHIIDPWSAPLAYLTQALALGCVFLRGTEVLRGEFDGRWRLETSAGILEVGAVVNAAGLYGDTVDKRLGLAPEFEIKPRKGQFVVLDKAAFRHVPRIVLPVPTEITKGIVVCPTAFGNVLIGPTAEEQDDRVRATVETRTLEALLVRGAEIVPALAGIPVTAVYAGLRPATEKKAYRVIARPEKRAITLGGIRSTGLSAALGLARHALQLHEGFGAAFAPPSALPAVSVPNLTETCQRDWQQPGHGEIVCHCELVTRREIEAALASPVPPGDFGGLRRRTRAGMGRCQGFYCNARLAEMTRGRLATPLAVDEGRKP</sequence>
<reference evidence="4 5" key="1">
    <citation type="submission" date="2020-06" db="EMBL/GenBank/DDBJ databases">
        <title>Rhizobium sp.nov. isolated from the tomato plant.</title>
        <authorList>
            <person name="Thin K.K."/>
            <person name="Zhang X."/>
            <person name="He S."/>
        </authorList>
    </citation>
    <scope>NUCLEOTIDE SEQUENCE [LARGE SCALE GENOMIC DNA]</scope>
    <source>
        <strain evidence="4 5">DBTS2</strain>
    </source>
</reference>
<dbReference type="PANTHER" id="PTHR42720:SF1">
    <property type="entry name" value="GLYCEROL 3-PHOSPHATE OXIDASE"/>
    <property type="match status" value="1"/>
</dbReference>
<keyword evidence="5" id="KW-1185">Reference proteome</keyword>
<dbReference type="Gene3D" id="3.30.9.10">
    <property type="entry name" value="D-Amino Acid Oxidase, subunit A, domain 2"/>
    <property type="match status" value="1"/>
</dbReference>